<sequence length="67" mass="7290">MALAAAAHAALTPRTPPRSRPQSPRSPNHDDNHVEDLSVARRRDPDPPSGVIVPPRNFALDCSSERD</sequence>
<evidence type="ECO:0000313" key="3">
    <source>
        <dbReference type="Proteomes" id="UP001497472"/>
    </source>
</evidence>
<gene>
    <name evidence="2" type="ORF">LNINA_LOCUS10892</name>
</gene>
<feature type="region of interest" description="Disordered" evidence="1">
    <location>
        <begin position="1"/>
        <end position="67"/>
    </location>
</feature>
<evidence type="ECO:0000313" key="2">
    <source>
        <dbReference type="EMBL" id="CAK1551783.1"/>
    </source>
</evidence>
<organism evidence="2 3">
    <name type="scientific">Leptosia nina</name>
    <dbReference type="NCBI Taxonomy" id="320188"/>
    <lineage>
        <taxon>Eukaryota</taxon>
        <taxon>Metazoa</taxon>
        <taxon>Ecdysozoa</taxon>
        <taxon>Arthropoda</taxon>
        <taxon>Hexapoda</taxon>
        <taxon>Insecta</taxon>
        <taxon>Pterygota</taxon>
        <taxon>Neoptera</taxon>
        <taxon>Endopterygota</taxon>
        <taxon>Lepidoptera</taxon>
        <taxon>Glossata</taxon>
        <taxon>Ditrysia</taxon>
        <taxon>Papilionoidea</taxon>
        <taxon>Pieridae</taxon>
        <taxon>Pierinae</taxon>
        <taxon>Leptosia</taxon>
    </lineage>
</organism>
<feature type="compositionally biased region" description="Low complexity" evidence="1">
    <location>
        <begin position="1"/>
        <end position="13"/>
    </location>
</feature>
<accession>A0AAV1JUJ1</accession>
<protein>
    <submittedName>
        <fullName evidence="2">Uncharacterized protein</fullName>
    </submittedName>
</protein>
<reference evidence="2 3" key="1">
    <citation type="submission" date="2023-11" db="EMBL/GenBank/DDBJ databases">
        <authorList>
            <person name="Okamura Y."/>
        </authorList>
    </citation>
    <scope>NUCLEOTIDE SEQUENCE [LARGE SCALE GENOMIC DNA]</scope>
</reference>
<dbReference type="EMBL" id="CAVLEF010000132">
    <property type="protein sequence ID" value="CAK1551783.1"/>
    <property type="molecule type" value="Genomic_DNA"/>
</dbReference>
<feature type="compositionally biased region" description="Basic and acidic residues" evidence="1">
    <location>
        <begin position="27"/>
        <end position="46"/>
    </location>
</feature>
<keyword evidence="3" id="KW-1185">Reference proteome</keyword>
<evidence type="ECO:0000256" key="1">
    <source>
        <dbReference type="SAM" id="MobiDB-lite"/>
    </source>
</evidence>
<name>A0AAV1JUJ1_9NEOP</name>
<comment type="caution">
    <text evidence="2">The sequence shown here is derived from an EMBL/GenBank/DDBJ whole genome shotgun (WGS) entry which is preliminary data.</text>
</comment>
<proteinExistence type="predicted"/>
<dbReference type="Proteomes" id="UP001497472">
    <property type="component" value="Unassembled WGS sequence"/>
</dbReference>
<dbReference type="AlphaFoldDB" id="A0AAV1JUJ1"/>